<evidence type="ECO:0000313" key="1">
    <source>
        <dbReference type="EMBL" id="MDQ0320395.1"/>
    </source>
</evidence>
<keyword evidence="2" id="KW-1185">Reference proteome</keyword>
<dbReference type="EMBL" id="JAUSVF010000001">
    <property type="protein sequence ID" value="MDQ0320395.1"/>
    <property type="molecule type" value="Genomic_DNA"/>
</dbReference>
<comment type="caution">
    <text evidence="1">The sequence shown here is derived from an EMBL/GenBank/DDBJ whole genome shotgun (WGS) entry which is preliminary data.</text>
</comment>
<evidence type="ECO:0000313" key="2">
    <source>
        <dbReference type="Proteomes" id="UP001230207"/>
    </source>
</evidence>
<dbReference type="RefSeq" id="WP_307230114.1">
    <property type="nucleotide sequence ID" value="NZ_JAUSVF010000001.1"/>
</dbReference>
<gene>
    <name evidence="1" type="ORF">QO002_002533</name>
</gene>
<organism evidence="1 2">
    <name type="scientific">Pararhizobium capsulatum DSM 1112</name>
    <dbReference type="NCBI Taxonomy" id="1121113"/>
    <lineage>
        <taxon>Bacteria</taxon>
        <taxon>Pseudomonadati</taxon>
        <taxon>Pseudomonadota</taxon>
        <taxon>Alphaproteobacteria</taxon>
        <taxon>Hyphomicrobiales</taxon>
        <taxon>Rhizobiaceae</taxon>
        <taxon>Rhizobium/Agrobacterium group</taxon>
        <taxon>Pararhizobium</taxon>
    </lineage>
</organism>
<reference evidence="1 2" key="1">
    <citation type="submission" date="2023-07" db="EMBL/GenBank/DDBJ databases">
        <title>Genomic Encyclopedia of Type Strains, Phase IV (KMG-IV): sequencing the most valuable type-strain genomes for metagenomic binning, comparative biology and taxonomic classification.</title>
        <authorList>
            <person name="Goeker M."/>
        </authorList>
    </citation>
    <scope>NUCLEOTIDE SEQUENCE [LARGE SCALE GENOMIC DNA]</scope>
    <source>
        <strain evidence="1 2">DSM 1112</strain>
    </source>
</reference>
<protein>
    <submittedName>
        <fullName evidence="1">Uncharacterized protein</fullName>
    </submittedName>
</protein>
<sequence length="40" mass="4490">MGLILLSMTMFFAMLFATVHALKDEARQDRKTGVSNVAFK</sequence>
<accession>A0ABU0BQ79</accession>
<proteinExistence type="predicted"/>
<dbReference type="Proteomes" id="UP001230207">
    <property type="component" value="Unassembled WGS sequence"/>
</dbReference>
<name>A0ABU0BQ79_9HYPH</name>